<dbReference type="Proteomes" id="UP000013167">
    <property type="component" value="Unassembled WGS sequence"/>
</dbReference>
<comment type="caution">
    <text evidence="1">The sequence shown here is derived from an EMBL/GenBank/DDBJ whole genome shotgun (WGS) entry which is preliminary data.</text>
</comment>
<organism evidence="1 2">
    <name type="scientific">Phycicoccus elongatus Lp2</name>
    <dbReference type="NCBI Taxonomy" id="1193181"/>
    <lineage>
        <taxon>Bacteria</taxon>
        <taxon>Bacillati</taxon>
        <taxon>Actinomycetota</taxon>
        <taxon>Actinomycetes</taxon>
        <taxon>Micrococcales</taxon>
        <taxon>Intrasporangiaceae</taxon>
        <taxon>Phycicoccus</taxon>
    </lineage>
</organism>
<keyword evidence="2" id="KW-1185">Reference proteome</keyword>
<reference evidence="1 2" key="1">
    <citation type="journal article" date="2013" name="ISME J.">
        <title>A metabolic model for members of the genus Tetrasphaera involved in enhanced biological phosphorus removal.</title>
        <authorList>
            <person name="Kristiansen R."/>
            <person name="Nguyen H.T.T."/>
            <person name="Saunders A.M."/>
            <person name="Nielsen J.L."/>
            <person name="Wimmer R."/>
            <person name="Le V.Q."/>
            <person name="McIlroy S.J."/>
            <person name="Petrovski S."/>
            <person name="Seviour R.J."/>
            <person name="Calteau A."/>
            <person name="Nielsen K.L."/>
            <person name="Nielsen P.H."/>
        </authorList>
    </citation>
    <scope>NUCLEOTIDE SEQUENCE [LARGE SCALE GENOMIC DNA]</scope>
    <source>
        <strain evidence="1 2">Lp2</strain>
    </source>
</reference>
<dbReference type="HOGENOM" id="CLU_1137578_0_0_11"/>
<sequence>MRLGQGIGPLHLDRVLGGHHHEWAWERIGGPVDGHLRLLHRLQQRGLGLGGGAIDLVADDDIGEDCARPELETAQVLVPDAHSGDVAWEQVGGELNPPDGGIDRTGQGLGEHRLADTGHVLDQEVALGEQRDQRRPDDVVLALDDRGHGPGQVRGDLQHAIQGHPERVRGGGFAVGGCRPARRGLGLPVTHALTLPGGHDGPVGASRLRHRSCLTAGRKGREEAKPFDANFAPLSTTASDLQKY</sequence>
<gene>
    <name evidence="1" type="ORF">BN10_300043</name>
</gene>
<dbReference type="AlphaFoldDB" id="N0DZ00"/>
<dbReference type="EMBL" id="CAIZ01000098">
    <property type="protein sequence ID" value="CCH69702.1"/>
    <property type="molecule type" value="Genomic_DNA"/>
</dbReference>
<evidence type="ECO:0000313" key="1">
    <source>
        <dbReference type="EMBL" id="CCH69702.1"/>
    </source>
</evidence>
<proteinExistence type="predicted"/>
<accession>N0DZ00</accession>
<evidence type="ECO:0000313" key="2">
    <source>
        <dbReference type="Proteomes" id="UP000013167"/>
    </source>
</evidence>
<name>N0DZ00_9MICO</name>
<protein>
    <submittedName>
        <fullName evidence="1">Uncharacterized protein</fullName>
    </submittedName>
</protein>